<protein>
    <submittedName>
        <fullName evidence="2">Uncharacterized protein</fullName>
    </submittedName>
</protein>
<gene>
    <name evidence="2" type="ORF">QR680_011519</name>
</gene>
<evidence type="ECO:0000313" key="3">
    <source>
        <dbReference type="Proteomes" id="UP001175271"/>
    </source>
</evidence>
<feature type="compositionally biased region" description="Basic and acidic residues" evidence="1">
    <location>
        <begin position="374"/>
        <end position="386"/>
    </location>
</feature>
<feature type="region of interest" description="Disordered" evidence="1">
    <location>
        <begin position="623"/>
        <end position="671"/>
    </location>
</feature>
<dbReference type="AlphaFoldDB" id="A0AA39I0I1"/>
<name>A0AA39I0I1_9BILA</name>
<comment type="caution">
    <text evidence="2">The sequence shown here is derived from an EMBL/GenBank/DDBJ whole genome shotgun (WGS) entry which is preliminary data.</text>
</comment>
<accession>A0AA39I0I1</accession>
<feature type="region of interest" description="Disordered" evidence="1">
    <location>
        <begin position="415"/>
        <end position="453"/>
    </location>
</feature>
<dbReference type="EMBL" id="JAUCMV010000002">
    <property type="protein sequence ID" value="KAK0414599.1"/>
    <property type="molecule type" value="Genomic_DNA"/>
</dbReference>
<sequence>MMDDRELGMFEDSDSDDDVIIDIGPSSSSSEVPYDEKRFDGATISPLSLFNLAANKILFGPDRMQPTSVKPLLPKSVVRRLEYYFEDVEAFARRRVFATHTDYSDLIREHAVIFDHMEFVCIDSDATVLQMKPYLPPEDYFAFCALNGLEDECKIVWDRFFEDTDDVHPNQLVALGSTEIVHDFALHFGGASPLRHSQIAYDAASRGLRVLMLKSLEHVSDDEVAGVIARCVFGASQAEDDYWDVMDALWCHKHRQKVTLRSFCDMLEDMSTDDTVSSLDDWCQDVICKFLEFSDDTPFAQIATRVFLTWLKDDDAEVLDAKVRRQLRNSNDERDLHDLKMYTYMRTLSPLTEETFADMLVNTKFNFLQLPCEEKEGQKDEQREEGAEADEDDDLLSEKSLAIVDEGCLSGACPHGRCDQVTPSSSEEQRGSSPSISEVSDASSEPYASSSRKRSIFDISERNSSVLISDVREFCVGLDPNQLEVFEAEIYRLMDRMEHENNAVSAMSRRKIRAMSRMKQSANQSLVDRLLRSEIPPNSILEAGGRVEAQYQIDFVVKSGGNGTLNVKGTATALGGSKALPSGSPQLEDLKKVLASAPGIPEDLTQRLFEASEKVFQMGYDRDRESTDLKSPVPKGKQESPASTGMKAPPDPKPEVPVGIPPRTKTSAPPEKDHQCHYYVDFTGEEICFICEYETEIYLHDEKIIDLVMPVIDVIYTTNDDRFKDRMGAPVQDKKQIQCMMCEVQEVIHRECGVNIACPVNACSEVIHYAQTFAHLLQHHPNMIEKWYGTFKLRESREILQKDF</sequence>
<evidence type="ECO:0000313" key="2">
    <source>
        <dbReference type="EMBL" id="KAK0414599.1"/>
    </source>
</evidence>
<feature type="region of interest" description="Disordered" evidence="1">
    <location>
        <begin position="374"/>
        <end position="396"/>
    </location>
</feature>
<organism evidence="2 3">
    <name type="scientific">Steinernema hermaphroditum</name>
    <dbReference type="NCBI Taxonomy" id="289476"/>
    <lineage>
        <taxon>Eukaryota</taxon>
        <taxon>Metazoa</taxon>
        <taxon>Ecdysozoa</taxon>
        <taxon>Nematoda</taxon>
        <taxon>Chromadorea</taxon>
        <taxon>Rhabditida</taxon>
        <taxon>Tylenchina</taxon>
        <taxon>Panagrolaimomorpha</taxon>
        <taxon>Strongyloidoidea</taxon>
        <taxon>Steinernematidae</taxon>
        <taxon>Steinernema</taxon>
    </lineage>
</organism>
<reference evidence="2" key="1">
    <citation type="submission" date="2023-06" db="EMBL/GenBank/DDBJ databases">
        <title>Genomic analysis of the entomopathogenic nematode Steinernema hermaphroditum.</title>
        <authorList>
            <person name="Schwarz E.M."/>
            <person name="Heppert J.K."/>
            <person name="Baniya A."/>
            <person name="Schwartz H.T."/>
            <person name="Tan C.-H."/>
            <person name="Antoshechkin I."/>
            <person name="Sternberg P.W."/>
            <person name="Goodrich-Blair H."/>
            <person name="Dillman A.R."/>
        </authorList>
    </citation>
    <scope>NUCLEOTIDE SEQUENCE</scope>
    <source>
        <strain evidence="2">PS9179</strain>
        <tissue evidence="2">Whole animal</tissue>
    </source>
</reference>
<feature type="compositionally biased region" description="Low complexity" evidence="1">
    <location>
        <begin position="423"/>
        <end position="450"/>
    </location>
</feature>
<evidence type="ECO:0000256" key="1">
    <source>
        <dbReference type="SAM" id="MobiDB-lite"/>
    </source>
</evidence>
<keyword evidence="3" id="KW-1185">Reference proteome</keyword>
<proteinExistence type="predicted"/>
<dbReference type="Proteomes" id="UP001175271">
    <property type="component" value="Unassembled WGS sequence"/>
</dbReference>